<feature type="compositionally biased region" description="Acidic residues" evidence="6">
    <location>
        <begin position="197"/>
        <end position="215"/>
    </location>
</feature>
<name>A0A8H3EGU1_9LECA</name>
<dbReference type="GO" id="GO:0003697">
    <property type="term" value="F:single-stranded DNA binding"/>
    <property type="evidence" value="ECO:0007669"/>
    <property type="project" value="TreeGrafter"/>
</dbReference>
<evidence type="ECO:0000256" key="1">
    <source>
        <dbReference type="ARBA" id="ARBA00004123"/>
    </source>
</evidence>
<proteinExistence type="inferred from homology"/>
<dbReference type="GO" id="GO:0003688">
    <property type="term" value="F:DNA replication origin binding"/>
    <property type="evidence" value="ECO:0007669"/>
    <property type="project" value="TreeGrafter"/>
</dbReference>
<dbReference type="GO" id="GO:0006270">
    <property type="term" value="P:DNA replication initiation"/>
    <property type="evidence" value="ECO:0007669"/>
    <property type="project" value="InterPro"/>
</dbReference>
<evidence type="ECO:0000313" key="8">
    <source>
        <dbReference type="Proteomes" id="UP000664169"/>
    </source>
</evidence>
<feature type="region of interest" description="Disordered" evidence="6">
    <location>
        <begin position="718"/>
        <end position="798"/>
    </location>
</feature>
<sequence>MYLPRNLISLLYNNLIRYRNSKSLRVLILVALEPDALCACRILTSLFKRDNVLHHIVPIAGYGDLARIGENEIQRMRNEGEGGTVICLGVGGLVDLGDILGLDPPSTIEKEKNGIEVWVIDARRPWNLGNVFGGSPPEDSLPEISGNARKRAVQVDFGEIKHGYRSGRGGVMVFDDGDIGRELEAEREAYFKLEQMPEIDDNGEDLDDSDSESEVLETGRKRKSLSDDENDDSEYGGSDEPPTRKRRSNSGGSIPSSPHRPARGGLLIAQGSIVPDSFQSRSQSPRIQSSPRQDKPLSARKNRLRLLNMKRKHESVLHKYYSLGVTYSEPISSLMYSLMSDLGRENNSALWNAIVGVSSLELYGRAITGINPPPSESNPFTGWGGDRAERIKQVLRDEVRRLNPPDPKDSNGEAARGHSSGILQTTANSPTDTSIRLSPEPRVLLVRHWSLHDSMMHSPYLAARLHLWSDQGQRRLDKLLAKMGFSRKQCNQNYTHMDMELKRSLRQSFLKYAPMYNLDALAPPVPVNGRGREGWGFVRSWGWSGCFSAVDVAVVIGAMLEVGKSASLTRKATNSSTQADEIAEEEAITEGDQYVERFWDAYDALHDIDVLKAALEPTMDLHRAIHRTGTAIFKDHQLRHLRAFRIAVVKGGKDLHLFNHPGALTKLALWVGEAIAEQEKDKGGRSTPLVMAALNERRGIYTIVGTGGRGLDFGYQEKEKDERAKLRKKKQDEKRVAREKRREEKRALKAAKRSSQNRDDWDEEDEEDETEVEDSSSESDSDREDDAPRRNRFGNSFQEVVEETNARVRIESFDHCVVEVKKDDLGIFLEALSSKSVMS</sequence>
<reference evidence="7" key="1">
    <citation type="submission" date="2021-03" db="EMBL/GenBank/DDBJ databases">
        <authorList>
            <person name="Tagirdzhanova G."/>
        </authorList>
    </citation>
    <scope>NUCLEOTIDE SEQUENCE</scope>
</reference>
<keyword evidence="4" id="KW-0539">Nucleus</keyword>
<feature type="compositionally biased region" description="Low complexity" evidence="6">
    <location>
        <begin position="277"/>
        <end position="291"/>
    </location>
</feature>
<dbReference type="GO" id="GO:0000727">
    <property type="term" value="P:double-strand break repair via break-induced replication"/>
    <property type="evidence" value="ECO:0007669"/>
    <property type="project" value="TreeGrafter"/>
</dbReference>
<accession>A0A8H3EGU1</accession>
<dbReference type="EMBL" id="CAJPDQ010000002">
    <property type="protein sequence ID" value="CAF9905427.1"/>
    <property type="molecule type" value="Genomic_DNA"/>
</dbReference>
<evidence type="ECO:0000256" key="6">
    <source>
        <dbReference type="SAM" id="MobiDB-lite"/>
    </source>
</evidence>
<feature type="compositionally biased region" description="Basic and acidic residues" evidence="6">
    <location>
        <begin position="718"/>
        <end position="747"/>
    </location>
</feature>
<organism evidence="7 8">
    <name type="scientific">Gomphillus americanus</name>
    <dbReference type="NCBI Taxonomy" id="1940652"/>
    <lineage>
        <taxon>Eukaryota</taxon>
        <taxon>Fungi</taxon>
        <taxon>Dikarya</taxon>
        <taxon>Ascomycota</taxon>
        <taxon>Pezizomycotina</taxon>
        <taxon>Lecanoromycetes</taxon>
        <taxon>OSLEUM clade</taxon>
        <taxon>Ostropomycetidae</taxon>
        <taxon>Ostropales</taxon>
        <taxon>Graphidaceae</taxon>
        <taxon>Gomphilloideae</taxon>
        <taxon>Gomphillus</taxon>
    </lineage>
</organism>
<dbReference type="PANTHER" id="PTHR10507:SF0">
    <property type="entry name" value="CELL DIVISION CONTROL PROTEIN 45 HOMOLOG"/>
    <property type="match status" value="1"/>
</dbReference>
<dbReference type="AlphaFoldDB" id="A0A8H3EGU1"/>
<evidence type="ECO:0000256" key="5">
    <source>
        <dbReference type="ARBA" id="ARBA00023306"/>
    </source>
</evidence>
<keyword evidence="5" id="KW-0131">Cell cycle</keyword>
<evidence type="ECO:0000256" key="2">
    <source>
        <dbReference type="ARBA" id="ARBA00010727"/>
    </source>
</evidence>
<gene>
    <name evidence="7" type="ORF">GOMPHAMPRED_003176</name>
</gene>
<dbReference type="Pfam" id="PF02724">
    <property type="entry name" value="CDC45"/>
    <property type="match status" value="1"/>
</dbReference>
<evidence type="ECO:0000256" key="4">
    <source>
        <dbReference type="ARBA" id="ARBA00023242"/>
    </source>
</evidence>
<dbReference type="OrthoDB" id="10258882at2759"/>
<evidence type="ECO:0000256" key="3">
    <source>
        <dbReference type="ARBA" id="ARBA00022705"/>
    </source>
</evidence>
<comment type="caution">
    <text evidence="7">The sequence shown here is derived from an EMBL/GenBank/DDBJ whole genome shotgun (WGS) entry which is preliminary data.</text>
</comment>
<comment type="similarity">
    <text evidence="2">Belongs to the CDC45 family.</text>
</comment>
<dbReference type="GO" id="GO:0003682">
    <property type="term" value="F:chromatin binding"/>
    <property type="evidence" value="ECO:0007669"/>
    <property type="project" value="TreeGrafter"/>
</dbReference>
<protein>
    <recommendedName>
        <fullName evidence="9">CDC45-like protein</fullName>
    </recommendedName>
</protein>
<keyword evidence="8" id="KW-1185">Reference proteome</keyword>
<feature type="compositionally biased region" description="Acidic residues" evidence="6">
    <location>
        <begin position="760"/>
        <end position="785"/>
    </location>
</feature>
<keyword evidence="3" id="KW-0235">DNA replication</keyword>
<dbReference type="GO" id="GO:0031261">
    <property type="term" value="C:DNA replication preinitiation complex"/>
    <property type="evidence" value="ECO:0007669"/>
    <property type="project" value="TreeGrafter"/>
</dbReference>
<dbReference type="PANTHER" id="PTHR10507">
    <property type="entry name" value="CDC45-RELATED PROTEIN"/>
    <property type="match status" value="1"/>
</dbReference>
<dbReference type="Proteomes" id="UP000664169">
    <property type="component" value="Unassembled WGS sequence"/>
</dbReference>
<feature type="region of interest" description="Disordered" evidence="6">
    <location>
        <begin position="194"/>
        <end position="301"/>
    </location>
</feature>
<feature type="compositionally biased region" description="Basic and acidic residues" evidence="6">
    <location>
        <begin position="398"/>
        <end position="411"/>
    </location>
</feature>
<evidence type="ECO:0008006" key="9">
    <source>
        <dbReference type="Google" id="ProtNLM"/>
    </source>
</evidence>
<comment type="subcellular location">
    <subcellularLocation>
        <location evidence="1">Nucleus</location>
    </subcellularLocation>
</comment>
<evidence type="ECO:0000313" key="7">
    <source>
        <dbReference type="EMBL" id="CAF9905427.1"/>
    </source>
</evidence>
<dbReference type="GO" id="GO:1902977">
    <property type="term" value="P:mitotic DNA replication preinitiation complex assembly"/>
    <property type="evidence" value="ECO:0007669"/>
    <property type="project" value="TreeGrafter"/>
</dbReference>
<dbReference type="InterPro" id="IPR003874">
    <property type="entry name" value="CDC45"/>
</dbReference>
<feature type="compositionally biased region" description="Polar residues" evidence="6">
    <location>
        <begin position="421"/>
        <end position="436"/>
    </location>
</feature>
<feature type="region of interest" description="Disordered" evidence="6">
    <location>
        <begin position="398"/>
        <end position="436"/>
    </location>
</feature>